<keyword evidence="1" id="KW-0812">Transmembrane</keyword>
<dbReference type="InterPro" id="IPR050263">
    <property type="entry name" value="Bact_Fimbrial_Adh_Pro"/>
</dbReference>
<comment type="caution">
    <text evidence="3">The sequence shown here is derived from an EMBL/GenBank/DDBJ whole genome shotgun (WGS) entry which is preliminary data.</text>
</comment>
<name>A0A264VVS6_PRORE</name>
<dbReference type="Proteomes" id="UP000216001">
    <property type="component" value="Unassembled WGS sequence"/>
</dbReference>
<feature type="domain" description="Fimbrial-type adhesion" evidence="2">
    <location>
        <begin position="35"/>
        <end position="180"/>
    </location>
</feature>
<organism evidence="3 4">
    <name type="scientific">Providencia rettgeri</name>
    <dbReference type="NCBI Taxonomy" id="587"/>
    <lineage>
        <taxon>Bacteria</taxon>
        <taxon>Pseudomonadati</taxon>
        <taxon>Pseudomonadota</taxon>
        <taxon>Gammaproteobacteria</taxon>
        <taxon>Enterobacterales</taxon>
        <taxon>Morganellaceae</taxon>
        <taxon>Providencia</taxon>
    </lineage>
</organism>
<proteinExistence type="predicted"/>
<keyword evidence="1" id="KW-0472">Membrane</keyword>
<dbReference type="Gene3D" id="2.60.40.1090">
    <property type="entry name" value="Fimbrial-type adhesion domain"/>
    <property type="match status" value="1"/>
</dbReference>
<dbReference type="InterPro" id="IPR008966">
    <property type="entry name" value="Adhesion_dom_sf"/>
</dbReference>
<dbReference type="SUPFAM" id="SSF49401">
    <property type="entry name" value="Bacterial adhesins"/>
    <property type="match status" value="1"/>
</dbReference>
<dbReference type="GO" id="GO:0043709">
    <property type="term" value="P:cell adhesion involved in single-species biofilm formation"/>
    <property type="evidence" value="ECO:0007669"/>
    <property type="project" value="TreeGrafter"/>
</dbReference>
<sequence>MWRANNRNYIMKINIIFLVIYFIGFFAYAVDVTVNVNGEILTQSCNVTGKDLIKNINFLDLNPSDFNQIGSTSATQPISIHLENCSGKVNNMSYKFSGEEDDNDPTLLKILGKANSLEGDIATGLAIEILDEYRKKISLNTKYALNEVITTPSYDLNFYLRYKSTQINIGSGDASSLLFLDIYYE</sequence>
<evidence type="ECO:0000313" key="3">
    <source>
        <dbReference type="EMBL" id="OZS75393.1"/>
    </source>
</evidence>
<evidence type="ECO:0000259" key="2">
    <source>
        <dbReference type="Pfam" id="PF00419"/>
    </source>
</evidence>
<dbReference type="GO" id="GO:0009289">
    <property type="term" value="C:pilus"/>
    <property type="evidence" value="ECO:0007669"/>
    <property type="project" value="InterPro"/>
</dbReference>
<dbReference type="AlphaFoldDB" id="A0A264VVS6"/>
<dbReference type="PANTHER" id="PTHR33420:SF5">
    <property type="entry name" value="FIMBRIAL SUBUNIT"/>
    <property type="match status" value="1"/>
</dbReference>
<evidence type="ECO:0000256" key="1">
    <source>
        <dbReference type="SAM" id="Phobius"/>
    </source>
</evidence>
<feature type="transmembrane region" description="Helical" evidence="1">
    <location>
        <begin position="12"/>
        <end position="30"/>
    </location>
</feature>
<dbReference type="PANTHER" id="PTHR33420">
    <property type="entry name" value="FIMBRIAL SUBUNIT ELFA-RELATED"/>
    <property type="match status" value="1"/>
</dbReference>
<keyword evidence="1" id="KW-1133">Transmembrane helix</keyword>
<dbReference type="InterPro" id="IPR036937">
    <property type="entry name" value="Adhesion_dom_fimbrial_sf"/>
</dbReference>
<dbReference type="Pfam" id="PF00419">
    <property type="entry name" value="Fimbrial"/>
    <property type="match status" value="1"/>
</dbReference>
<dbReference type="InterPro" id="IPR000259">
    <property type="entry name" value="Adhesion_dom_fimbrial"/>
</dbReference>
<protein>
    <submittedName>
        <fullName evidence="3">Fimbrial protein</fullName>
    </submittedName>
</protein>
<dbReference type="EMBL" id="NOWC01000005">
    <property type="protein sequence ID" value="OZS75393.1"/>
    <property type="molecule type" value="Genomic_DNA"/>
</dbReference>
<gene>
    <name evidence="3" type="ORF">CHI95_05755</name>
</gene>
<reference evidence="3 4" key="1">
    <citation type="submission" date="2017-07" db="EMBL/GenBank/DDBJ databases">
        <title>blaIMP-27 on transferable plasmids in Proteus mirabilis and Providencia rettgeri.</title>
        <authorList>
            <person name="Potter R."/>
        </authorList>
    </citation>
    <scope>NUCLEOTIDE SEQUENCE [LARGE SCALE GENOMIC DNA]</scope>
    <source>
        <strain evidence="3 4">PR1</strain>
    </source>
</reference>
<evidence type="ECO:0000313" key="4">
    <source>
        <dbReference type="Proteomes" id="UP000216001"/>
    </source>
</evidence>
<accession>A0A264VVS6</accession>